<sequence length="291" mass="29894">MADYETILAEESDGVLSLTLNRPAVKNAMSLAMVRELRAALAAAEAGGSVRVIVLRGAGGTFCAGGDIADMAKARAEPLVEGRPDPFAAVNRAFGEMLAEFARTGLAVVAAVEGAALGGGFGLACVSDVTITSRGAKFGLPETGLGILPAQILPPLIERIGYGQTRRLAVIGGFIDIDEALSLGLVHEVADDLDAAVEACVRKILRCAPGALAAAKGLLAEARLAPTGGIIDRAAELSAIALRSAEGAEGTAAFLEKRRPIWAPPSPRLRGEGARRADEGPDRTAHKAQES</sequence>
<dbReference type="Gene3D" id="1.10.12.10">
    <property type="entry name" value="Lyase 2-enoyl-coa Hydratase, Chain A, domain 2"/>
    <property type="match status" value="1"/>
</dbReference>
<feature type="region of interest" description="Disordered" evidence="2">
    <location>
        <begin position="258"/>
        <end position="291"/>
    </location>
</feature>
<evidence type="ECO:0000313" key="3">
    <source>
        <dbReference type="EMBL" id="SMH52204.1"/>
    </source>
</evidence>
<proteinExistence type="inferred from homology"/>
<comment type="similarity">
    <text evidence="1">Belongs to the enoyl-CoA hydratase/isomerase family.</text>
</comment>
<dbReference type="InterPro" id="IPR051683">
    <property type="entry name" value="Enoyl-CoA_Hydratase/Isomerase"/>
</dbReference>
<name>A0A1X7PKG0_9HYPH</name>
<accession>A0A1X7PKG0</accession>
<dbReference type="PANTHER" id="PTHR42964:SF1">
    <property type="entry name" value="POLYKETIDE BIOSYNTHESIS ENOYL-COA HYDRATASE PKSH-RELATED"/>
    <property type="match status" value="1"/>
</dbReference>
<evidence type="ECO:0000256" key="2">
    <source>
        <dbReference type="SAM" id="MobiDB-lite"/>
    </source>
</evidence>
<dbReference type="EMBL" id="FXBL01000004">
    <property type="protein sequence ID" value="SMH52204.1"/>
    <property type="molecule type" value="Genomic_DNA"/>
</dbReference>
<reference evidence="3 4" key="1">
    <citation type="submission" date="2017-04" db="EMBL/GenBank/DDBJ databases">
        <authorList>
            <person name="Afonso C.L."/>
            <person name="Miller P.J."/>
            <person name="Scott M.A."/>
            <person name="Spackman E."/>
            <person name="Goraichik I."/>
            <person name="Dimitrov K.M."/>
            <person name="Suarez D.L."/>
            <person name="Swayne D.E."/>
        </authorList>
    </citation>
    <scope>NUCLEOTIDE SEQUENCE [LARGE SCALE GENOMIC DNA]</scope>
    <source>
        <strain evidence="3 4">B5P</strain>
    </source>
</reference>
<dbReference type="OrthoDB" id="9795727at2"/>
<dbReference type="InterPro" id="IPR001753">
    <property type="entry name" value="Enoyl-CoA_hydra/iso"/>
</dbReference>
<dbReference type="PANTHER" id="PTHR42964">
    <property type="entry name" value="ENOYL-COA HYDRATASE"/>
    <property type="match status" value="1"/>
</dbReference>
<dbReference type="GO" id="GO:0008300">
    <property type="term" value="P:isoprenoid catabolic process"/>
    <property type="evidence" value="ECO:0007669"/>
    <property type="project" value="TreeGrafter"/>
</dbReference>
<evidence type="ECO:0000313" key="4">
    <source>
        <dbReference type="Proteomes" id="UP000193083"/>
    </source>
</evidence>
<dbReference type="InterPro" id="IPR029045">
    <property type="entry name" value="ClpP/crotonase-like_dom_sf"/>
</dbReference>
<dbReference type="AlphaFoldDB" id="A0A1X7PKG0"/>
<gene>
    <name evidence="3" type="ORF">SAMN02982922_4623</name>
</gene>
<dbReference type="GO" id="GO:0003824">
    <property type="term" value="F:catalytic activity"/>
    <property type="evidence" value="ECO:0007669"/>
    <property type="project" value="UniProtKB-ARBA"/>
</dbReference>
<dbReference type="RefSeq" id="WP_085466298.1">
    <property type="nucleotide sequence ID" value="NZ_FXBL01000004.1"/>
</dbReference>
<keyword evidence="4" id="KW-1185">Reference proteome</keyword>
<dbReference type="CDD" id="cd06558">
    <property type="entry name" value="crotonase-like"/>
    <property type="match status" value="1"/>
</dbReference>
<dbReference type="Pfam" id="PF00378">
    <property type="entry name" value="ECH_1"/>
    <property type="match status" value="1"/>
</dbReference>
<evidence type="ECO:0000256" key="1">
    <source>
        <dbReference type="ARBA" id="ARBA00005254"/>
    </source>
</evidence>
<dbReference type="InterPro" id="IPR014748">
    <property type="entry name" value="Enoyl-CoA_hydra_C"/>
</dbReference>
<feature type="compositionally biased region" description="Basic and acidic residues" evidence="2">
    <location>
        <begin position="269"/>
        <end position="291"/>
    </location>
</feature>
<organism evidence="3 4">
    <name type="scientific">Mesorhizobium australicum</name>
    <dbReference type="NCBI Taxonomy" id="536018"/>
    <lineage>
        <taxon>Bacteria</taxon>
        <taxon>Pseudomonadati</taxon>
        <taxon>Pseudomonadota</taxon>
        <taxon>Alphaproteobacteria</taxon>
        <taxon>Hyphomicrobiales</taxon>
        <taxon>Phyllobacteriaceae</taxon>
        <taxon>Mesorhizobium</taxon>
    </lineage>
</organism>
<dbReference type="SUPFAM" id="SSF52096">
    <property type="entry name" value="ClpP/crotonase"/>
    <property type="match status" value="1"/>
</dbReference>
<dbReference type="Gene3D" id="3.90.226.10">
    <property type="entry name" value="2-enoyl-CoA Hydratase, Chain A, domain 1"/>
    <property type="match status" value="1"/>
</dbReference>
<protein>
    <submittedName>
        <fullName evidence="3">Isohexenylglutaconyl-CoA hydratase</fullName>
    </submittedName>
</protein>
<dbReference type="Proteomes" id="UP000193083">
    <property type="component" value="Unassembled WGS sequence"/>
</dbReference>